<accession>A0A0L0DAU2</accession>
<evidence type="ECO:0000313" key="3">
    <source>
        <dbReference type="Proteomes" id="UP000054408"/>
    </source>
</evidence>
<dbReference type="GeneID" id="25564879"/>
<keyword evidence="3" id="KW-1185">Reference proteome</keyword>
<dbReference type="EMBL" id="GL349455">
    <property type="protein sequence ID" value="KNC49457.1"/>
    <property type="molecule type" value="Genomic_DNA"/>
</dbReference>
<feature type="region of interest" description="Disordered" evidence="1">
    <location>
        <begin position="29"/>
        <end position="52"/>
    </location>
</feature>
<dbReference type="RefSeq" id="XP_013757877.1">
    <property type="nucleotide sequence ID" value="XM_013902423.1"/>
</dbReference>
<evidence type="ECO:0000313" key="2">
    <source>
        <dbReference type="EMBL" id="KNC49457.1"/>
    </source>
</evidence>
<organism evidence="2 3">
    <name type="scientific">Thecamonas trahens ATCC 50062</name>
    <dbReference type="NCBI Taxonomy" id="461836"/>
    <lineage>
        <taxon>Eukaryota</taxon>
        <taxon>Apusozoa</taxon>
        <taxon>Apusomonadida</taxon>
        <taxon>Apusomonadidae</taxon>
        <taxon>Thecamonas</taxon>
    </lineage>
</organism>
<sequence>MSTHAIAGYAGHPEYNARIEAGFRGAYNPTLRPGATGSDRASKRRASETARRADLKVVAKAAASPSVDSTTTPAQAAFTASSSLSLSSGVADGVFVRPTPVGPISTPGAAPPFLAAMTSAAERKARLEKTRLRPWAAPGYGGHIPFRPDASLSSTWHPTLHNSAVATIDADTDADAGADGNSNDNTVAAALHHRRLEPQPTAPGTKGKRLYPRGAASALEAAAAAGDDGAASARPPSRVANGYAGFVPGRNSRIGLGTSRAGLINRTAEVHTRAAALASVHR</sequence>
<proteinExistence type="predicted"/>
<dbReference type="Proteomes" id="UP000054408">
    <property type="component" value="Unassembled WGS sequence"/>
</dbReference>
<evidence type="ECO:0000256" key="1">
    <source>
        <dbReference type="SAM" id="MobiDB-lite"/>
    </source>
</evidence>
<name>A0A0L0DAU2_THETB</name>
<gene>
    <name evidence="2" type="ORF">AMSG_05466</name>
</gene>
<protein>
    <submittedName>
        <fullName evidence="2">Uncharacterized protein</fullName>
    </submittedName>
</protein>
<reference evidence="2 3" key="1">
    <citation type="submission" date="2010-05" db="EMBL/GenBank/DDBJ databases">
        <title>The Genome Sequence of Thecamonas trahens ATCC 50062.</title>
        <authorList>
            <consortium name="The Broad Institute Genome Sequencing Platform"/>
            <person name="Russ C."/>
            <person name="Cuomo C."/>
            <person name="Shea T."/>
            <person name="Young S.K."/>
            <person name="Zeng Q."/>
            <person name="Koehrsen M."/>
            <person name="Haas B."/>
            <person name="Borodovsky M."/>
            <person name="Guigo R."/>
            <person name="Alvarado L."/>
            <person name="Berlin A."/>
            <person name="Bochicchio J."/>
            <person name="Borenstein D."/>
            <person name="Chapman S."/>
            <person name="Chen Z."/>
            <person name="Freedman E."/>
            <person name="Gellesch M."/>
            <person name="Goldberg J."/>
            <person name="Griggs A."/>
            <person name="Gujja S."/>
            <person name="Heilman E."/>
            <person name="Heiman D."/>
            <person name="Hepburn T."/>
            <person name="Howarth C."/>
            <person name="Jen D."/>
            <person name="Larson L."/>
            <person name="Mehta T."/>
            <person name="Park D."/>
            <person name="Pearson M."/>
            <person name="Roberts A."/>
            <person name="Saif S."/>
            <person name="Shenoy N."/>
            <person name="Sisk P."/>
            <person name="Stolte C."/>
            <person name="Sykes S."/>
            <person name="Thomson T."/>
            <person name="Walk T."/>
            <person name="White J."/>
            <person name="Yandava C."/>
            <person name="Burger G."/>
            <person name="Gray M.W."/>
            <person name="Holland P.W.H."/>
            <person name="King N."/>
            <person name="Lang F.B.F."/>
            <person name="Roger A.J."/>
            <person name="Ruiz-Trillo I."/>
            <person name="Lander E."/>
            <person name="Nusbaum C."/>
        </authorList>
    </citation>
    <scope>NUCLEOTIDE SEQUENCE [LARGE SCALE GENOMIC DNA]</scope>
    <source>
        <strain evidence="2 3">ATCC 50062</strain>
    </source>
</reference>
<dbReference type="AlphaFoldDB" id="A0A0L0DAU2"/>